<gene>
    <name evidence="1" type="ORF">H9742_14370</name>
</gene>
<organism evidence="1 2">
    <name type="scientific">Candidatus Acetatifactor stercoripullorum</name>
    <dbReference type="NCBI Taxonomy" id="2838414"/>
    <lineage>
        <taxon>Bacteria</taxon>
        <taxon>Bacillati</taxon>
        <taxon>Bacillota</taxon>
        <taxon>Clostridia</taxon>
        <taxon>Lachnospirales</taxon>
        <taxon>Lachnospiraceae</taxon>
        <taxon>Acetatifactor</taxon>
    </lineage>
</organism>
<reference evidence="1" key="1">
    <citation type="journal article" date="2021" name="PeerJ">
        <title>Extensive microbial diversity within the chicken gut microbiome revealed by metagenomics and culture.</title>
        <authorList>
            <person name="Gilroy R."/>
            <person name="Ravi A."/>
            <person name="Getino M."/>
            <person name="Pursley I."/>
            <person name="Horton D.L."/>
            <person name="Alikhan N.F."/>
            <person name="Baker D."/>
            <person name="Gharbi K."/>
            <person name="Hall N."/>
            <person name="Watson M."/>
            <person name="Adriaenssens E.M."/>
            <person name="Foster-Nyarko E."/>
            <person name="Jarju S."/>
            <person name="Secka A."/>
            <person name="Antonio M."/>
            <person name="Oren A."/>
            <person name="Chaudhuri R.R."/>
            <person name="La Ragione R."/>
            <person name="Hildebrand F."/>
            <person name="Pallen M.J."/>
        </authorList>
    </citation>
    <scope>NUCLEOTIDE SEQUENCE</scope>
    <source>
        <strain evidence="1">CHK195-6426</strain>
    </source>
</reference>
<proteinExistence type="predicted"/>
<reference evidence="1" key="2">
    <citation type="submission" date="2021-04" db="EMBL/GenBank/DDBJ databases">
        <authorList>
            <person name="Gilroy R."/>
        </authorList>
    </citation>
    <scope>NUCLEOTIDE SEQUENCE</scope>
    <source>
        <strain evidence="1">CHK195-6426</strain>
    </source>
</reference>
<dbReference type="EMBL" id="DXGH01000073">
    <property type="protein sequence ID" value="HIW82682.1"/>
    <property type="molecule type" value="Genomic_DNA"/>
</dbReference>
<dbReference type="Proteomes" id="UP000824265">
    <property type="component" value="Unassembled WGS sequence"/>
</dbReference>
<sequence>MKEQKPSEIIEEFLIFLEESSKEHIKCEQTVDLCGKRNIDYLHDMEFAKDKGERNRIATRIHRNQVQRRTAKDRALELEKPAAFFTDKNNKAFIGQLKRLLKEQKDREAYLAKDREYVRRAGDDNVNP</sequence>
<name>A0A9D1R7W2_9FIRM</name>
<comment type="caution">
    <text evidence="1">The sequence shown here is derived from an EMBL/GenBank/DDBJ whole genome shotgun (WGS) entry which is preliminary data.</text>
</comment>
<accession>A0A9D1R7W2</accession>
<evidence type="ECO:0000313" key="2">
    <source>
        <dbReference type="Proteomes" id="UP000824265"/>
    </source>
</evidence>
<dbReference type="AlphaFoldDB" id="A0A9D1R7W2"/>
<protein>
    <submittedName>
        <fullName evidence="1">Uncharacterized protein</fullName>
    </submittedName>
</protein>
<evidence type="ECO:0000313" key="1">
    <source>
        <dbReference type="EMBL" id="HIW82682.1"/>
    </source>
</evidence>